<reference evidence="2" key="1">
    <citation type="submission" date="2020-07" db="EMBL/GenBank/DDBJ databases">
        <title>The High-quality genome of the commercially important snow crab, Chionoecetes opilio.</title>
        <authorList>
            <person name="Jeong J.-H."/>
            <person name="Ryu S."/>
        </authorList>
    </citation>
    <scope>NUCLEOTIDE SEQUENCE</scope>
    <source>
        <strain evidence="2">MADBK_172401_WGS</strain>
        <tissue evidence="2">Digestive gland</tissue>
    </source>
</reference>
<dbReference type="AlphaFoldDB" id="A0A8J4YAE7"/>
<gene>
    <name evidence="2" type="ORF">GWK47_040803</name>
</gene>
<feature type="compositionally biased region" description="Low complexity" evidence="1">
    <location>
        <begin position="24"/>
        <end position="36"/>
    </location>
</feature>
<dbReference type="EMBL" id="JACEEZ010007067">
    <property type="protein sequence ID" value="KAG0724330.1"/>
    <property type="molecule type" value="Genomic_DNA"/>
</dbReference>
<feature type="region of interest" description="Disordered" evidence="1">
    <location>
        <begin position="1"/>
        <end position="69"/>
    </location>
</feature>
<protein>
    <submittedName>
        <fullName evidence="2">Uncharacterized protein</fullName>
    </submittedName>
</protein>
<proteinExistence type="predicted"/>
<name>A0A8J4YAE7_CHIOP</name>
<evidence type="ECO:0000313" key="2">
    <source>
        <dbReference type="EMBL" id="KAG0724330.1"/>
    </source>
</evidence>
<accession>A0A8J4YAE7</accession>
<organism evidence="2 3">
    <name type="scientific">Chionoecetes opilio</name>
    <name type="common">Atlantic snow crab</name>
    <name type="synonym">Cancer opilio</name>
    <dbReference type="NCBI Taxonomy" id="41210"/>
    <lineage>
        <taxon>Eukaryota</taxon>
        <taxon>Metazoa</taxon>
        <taxon>Ecdysozoa</taxon>
        <taxon>Arthropoda</taxon>
        <taxon>Crustacea</taxon>
        <taxon>Multicrustacea</taxon>
        <taxon>Malacostraca</taxon>
        <taxon>Eumalacostraca</taxon>
        <taxon>Eucarida</taxon>
        <taxon>Decapoda</taxon>
        <taxon>Pleocyemata</taxon>
        <taxon>Brachyura</taxon>
        <taxon>Eubrachyura</taxon>
        <taxon>Majoidea</taxon>
        <taxon>Majidae</taxon>
        <taxon>Chionoecetes</taxon>
    </lineage>
</organism>
<dbReference type="Proteomes" id="UP000770661">
    <property type="component" value="Unassembled WGS sequence"/>
</dbReference>
<evidence type="ECO:0000256" key="1">
    <source>
        <dbReference type="SAM" id="MobiDB-lite"/>
    </source>
</evidence>
<comment type="caution">
    <text evidence="2">The sequence shown here is derived from an EMBL/GenBank/DDBJ whole genome shotgun (WGS) entry which is preliminary data.</text>
</comment>
<keyword evidence="3" id="KW-1185">Reference proteome</keyword>
<feature type="compositionally biased region" description="Pro residues" evidence="1">
    <location>
        <begin position="9"/>
        <end position="23"/>
    </location>
</feature>
<sequence length="114" mass="12260">MSEKDRAPLWPPHTRPRGPPPLQPRQLPGNPLRLPLPCHPGSTKRPIDDASDSGGEPSSPAAKHPSATILLSNPRFLTTPAPASIPGGKPSSLRMSLQLLPRGLNMSKLLFRET</sequence>
<evidence type="ECO:0000313" key="3">
    <source>
        <dbReference type="Proteomes" id="UP000770661"/>
    </source>
</evidence>